<protein>
    <recommendedName>
        <fullName evidence="3">EF-hand domain-containing protein</fullName>
    </recommendedName>
</protein>
<dbReference type="AlphaFoldDB" id="A0A6C0LJD0"/>
<name>A0A6C0LJD0_9ZZZZ</name>
<dbReference type="EMBL" id="MN740503">
    <property type="protein sequence ID" value="QHU30105.1"/>
    <property type="molecule type" value="Genomic_DNA"/>
</dbReference>
<organism evidence="2">
    <name type="scientific">viral metagenome</name>
    <dbReference type="NCBI Taxonomy" id="1070528"/>
    <lineage>
        <taxon>unclassified sequences</taxon>
        <taxon>metagenomes</taxon>
        <taxon>organismal metagenomes</taxon>
    </lineage>
</organism>
<feature type="transmembrane region" description="Helical" evidence="1">
    <location>
        <begin position="55"/>
        <end position="81"/>
    </location>
</feature>
<evidence type="ECO:0000256" key="1">
    <source>
        <dbReference type="SAM" id="Phobius"/>
    </source>
</evidence>
<proteinExistence type="predicted"/>
<evidence type="ECO:0000313" key="2">
    <source>
        <dbReference type="EMBL" id="QHU30105.1"/>
    </source>
</evidence>
<keyword evidence="1" id="KW-0472">Membrane</keyword>
<feature type="transmembrane region" description="Helical" evidence="1">
    <location>
        <begin position="12"/>
        <end position="35"/>
    </location>
</feature>
<keyword evidence="1" id="KW-1133">Transmembrane helix</keyword>
<sequence length="153" mass="17206">MEFKKSMNHAMATLNNSPILAGLAMLMLNIGSKYVEIGLSKTQEQALRNGIARELLIFAMVFMGTKNIVLSIIMTASFIILSEYIFNEKSQLCIIPGYMRRISMEVDLNGDNVISKDEEEKAIAILQKAKHQKKNKIQAEFVSYLPSQQFASI</sequence>
<keyword evidence="1" id="KW-0812">Transmembrane</keyword>
<evidence type="ECO:0008006" key="3">
    <source>
        <dbReference type="Google" id="ProtNLM"/>
    </source>
</evidence>
<accession>A0A6C0LJD0</accession>
<reference evidence="2" key="1">
    <citation type="journal article" date="2020" name="Nature">
        <title>Giant virus diversity and host interactions through global metagenomics.</title>
        <authorList>
            <person name="Schulz F."/>
            <person name="Roux S."/>
            <person name="Paez-Espino D."/>
            <person name="Jungbluth S."/>
            <person name="Walsh D.A."/>
            <person name="Denef V.J."/>
            <person name="McMahon K.D."/>
            <person name="Konstantinidis K.T."/>
            <person name="Eloe-Fadrosh E.A."/>
            <person name="Kyrpides N.C."/>
            <person name="Woyke T."/>
        </authorList>
    </citation>
    <scope>NUCLEOTIDE SEQUENCE</scope>
    <source>
        <strain evidence="2">GVMAG-M-3300027833-11</strain>
    </source>
</reference>